<feature type="coiled-coil region" evidence="1">
    <location>
        <begin position="31"/>
        <end position="65"/>
    </location>
</feature>
<comment type="caution">
    <text evidence="3">The sequence shown here is derived from an EMBL/GenBank/DDBJ whole genome shotgun (WGS) entry which is preliminary data.</text>
</comment>
<protein>
    <submittedName>
        <fullName evidence="3">Uncharacterized protein</fullName>
    </submittedName>
</protein>
<sequence length="123" mass="13776">MSIKIKQAINSVTEEVINPLKSEISKLHANNSDFAHEITKLANEIAKLETENCNLKAEINNLKARTALLSKQEVPLTRSVTEDTSEKPHRRNDERVKTTGIHFLKNSVTEKAKNSTDAKPLKS</sequence>
<feature type="region of interest" description="Disordered" evidence="2">
    <location>
        <begin position="76"/>
        <end position="98"/>
    </location>
</feature>
<proteinExistence type="predicted"/>
<evidence type="ECO:0000256" key="2">
    <source>
        <dbReference type="SAM" id="MobiDB-lite"/>
    </source>
</evidence>
<reference evidence="3 4" key="1">
    <citation type="journal article" date="2024" name="BMC Genomics">
        <title>De novo assembly and annotation of Popillia japonica's genome with initial clues to its potential as an invasive pest.</title>
        <authorList>
            <person name="Cucini C."/>
            <person name="Boschi S."/>
            <person name="Funari R."/>
            <person name="Cardaioli E."/>
            <person name="Iannotti N."/>
            <person name="Marturano G."/>
            <person name="Paoli F."/>
            <person name="Bruttini M."/>
            <person name="Carapelli A."/>
            <person name="Frati F."/>
            <person name="Nardi F."/>
        </authorList>
    </citation>
    <scope>NUCLEOTIDE SEQUENCE [LARGE SCALE GENOMIC DNA]</scope>
    <source>
        <strain evidence="3">DMR45628</strain>
    </source>
</reference>
<dbReference type="Gene3D" id="1.20.5.340">
    <property type="match status" value="1"/>
</dbReference>
<organism evidence="3 4">
    <name type="scientific">Popillia japonica</name>
    <name type="common">Japanese beetle</name>
    <dbReference type="NCBI Taxonomy" id="7064"/>
    <lineage>
        <taxon>Eukaryota</taxon>
        <taxon>Metazoa</taxon>
        <taxon>Ecdysozoa</taxon>
        <taxon>Arthropoda</taxon>
        <taxon>Hexapoda</taxon>
        <taxon>Insecta</taxon>
        <taxon>Pterygota</taxon>
        <taxon>Neoptera</taxon>
        <taxon>Endopterygota</taxon>
        <taxon>Coleoptera</taxon>
        <taxon>Polyphaga</taxon>
        <taxon>Scarabaeiformia</taxon>
        <taxon>Scarabaeidae</taxon>
        <taxon>Rutelinae</taxon>
        <taxon>Popillia</taxon>
    </lineage>
</organism>
<feature type="compositionally biased region" description="Basic and acidic residues" evidence="2">
    <location>
        <begin position="80"/>
        <end position="97"/>
    </location>
</feature>
<keyword evidence="4" id="KW-1185">Reference proteome</keyword>
<evidence type="ECO:0000256" key="1">
    <source>
        <dbReference type="SAM" id="Coils"/>
    </source>
</evidence>
<accession>A0AAW1N3S6</accession>
<keyword evidence="1" id="KW-0175">Coiled coil</keyword>
<dbReference type="AlphaFoldDB" id="A0AAW1N3S6"/>
<evidence type="ECO:0000313" key="4">
    <source>
        <dbReference type="Proteomes" id="UP001458880"/>
    </source>
</evidence>
<evidence type="ECO:0000313" key="3">
    <source>
        <dbReference type="EMBL" id="KAK9753287.1"/>
    </source>
</evidence>
<name>A0AAW1N3S6_POPJA</name>
<dbReference type="EMBL" id="JASPKY010000014">
    <property type="protein sequence ID" value="KAK9753287.1"/>
    <property type="molecule type" value="Genomic_DNA"/>
</dbReference>
<gene>
    <name evidence="3" type="ORF">QE152_g3557</name>
</gene>
<dbReference type="Proteomes" id="UP001458880">
    <property type="component" value="Unassembled WGS sequence"/>
</dbReference>